<dbReference type="Gene3D" id="3.40.30.10">
    <property type="entry name" value="Glutaredoxin"/>
    <property type="match status" value="1"/>
</dbReference>
<protein>
    <recommendedName>
        <fullName evidence="3">RedB protein</fullName>
    </recommendedName>
</protein>
<name>A0A250IBK4_9BACT</name>
<dbReference type="InterPro" id="IPR036249">
    <property type="entry name" value="Thioredoxin-like_sf"/>
</dbReference>
<evidence type="ECO:0008006" key="3">
    <source>
        <dbReference type="Google" id="ProtNLM"/>
    </source>
</evidence>
<accession>A0A250IBK4</accession>
<reference evidence="1 2" key="1">
    <citation type="submission" date="2017-06" db="EMBL/GenBank/DDBJ databases">
        <authorList>
            <person name="Kim H.J."/>
            <person name="Triplett B.A."/>
        </authorList>
    </citation>
    <scope>NUCLEOTIDE SEQUENCE [LARGE SCALE GENOMIC DNA]</scope>
    <source>
        <strain evidence="1 2">DSM 14713</strain>
    </source>
</reference>
<dbReference type="OrthoDB" id="1495450at2"/>
<dbReference type="EMBL" id="CP022163">
    <property type="protein sequence ID" value="ATB28613.1"/>
    <property type="molecule type" value="Genomic_DNA"/>
</dbReference>
<evidence type="ECO:0000313" key="1">
    <source>
        <dbReference type="EMBL" id="ATB28613.1"/>
    </source>
</evidence>
<dbReference type="Proteomes" id="UP000217289">
    <property type="component" value="Chromosome"/>
</dbReference>
<dbReference type="AlphaFoldDB" id="A0A250IBK4"/>
<dbReference type="SUPFAM" id="SSF52833">
    <property type="entry name" value="Thioredoxin-like"/>
    <property type="match status" value="1"/>
</dbReference>
<gene>
    <name evidence="1" type="ORF">MEBOL_002062</name>
</gene>
<organism evidence="1 2">
    <name type="scientific">Melittangium boletus DSM 14713</name>
    <dbReference type="NCBI Taxonomy" id="1294270"/>
    <lineage>
        <taxon>Bacteria</taxon>
        <taxon>Pseudomonadati</taxon>
        <taxon>Myxococcota</taxon>
        <taxon>Myxococcia</taxon>
        <taxon>Myxococcales</taxon>
        <taxon>Cystobacterineae</taxon>
        <taxon>Archangiaceae</taxon>
        <taxon>Melittangium</taxon>
    </lineage>
</organism>
<evidence type="ECO:0000313" key="2">
    <source>
        <dbReference type="Proteomes" id="UP000217289"/>
    </source>
</evidence>
<dbReference type="KEGG" id="mbd:MEBOL_002062"/>
<sequence length="201" mass="21666">MLSRSMLGGLLALWVGAVAGGSALQWNYVNAPGAREAQPERWPEASLVKRESTGLTLVMLAHPRCPCTRASLRELASLMEQTKGRLSAHVFLWVPKSAHSDFHDGELWRRARGIPGVQVHADVEGEEARRFGALTSGHTVVYGPDGRLLFSGGLTPMRGHSGESAGKEAILALARDEKPERARTDVYGCGLRESSARASAL</sequence>
<keyword evidence="2" id="KW-1185">Reference proteome</keyword>
<proteinExistence type="predicted"/>
<dbReference type="RefSeq" id="WP_157774860.1">
    <property type="nucleotide sequence ID" value="NZ_CP022163.1"/>
</dbReference>